<sequence>MTTGFVERRRYFRLDDQLLLAFMPIEASKAEVKPLTRDEAMERMEIEIDSLLSQLRSREPATARLLELLNQKINQFSSHQRLDLKDMPEQVLTHVNLSACGIRFLTHNNLADQTHLRLHITLLPSNTPLCLIARIVAVEHNPLSAENPDTEPWLIRATFEPILESDEEQLIHHMLRLQSRQLAARLHEQD</sequence>
<dbReference type="EMBL" id="JAPNOA010000059">
    <property type="protein sequence ID" value="MCY0967207.1"/>
    <property type="molecule type" value="Genomic_DNA"/>
</dbReference>
<evidence type="ECO:0000313" key="1">
    <source>
        <dbReference type="EMBL" id="MCY0967207.1"/>
    </source>
</evidence>
<keyword evidence="2" id="KW-1185">Reference proteome</keyword>
<dbReference type="RefSeq" id="WP_283175411.1">
    <property type="nucleotide sequence ID" value="NZ_JAPNOA010000059.1"/>
</dbReference>
<accession>A0A9X3IT79</accession>
<evidence type="ECO:0000313" key="2">
    <source>
        <dbReference type="Proteomes" id="UP001150830"/>
    </source>
</evidence>
<organism evidence="1 2">
    <name type="scientific">Parathalassolituus penaei</name>
    <dbReference type="NCBI Taxonomy" id="2997323"/>
    <lineage>
        <taxon>Bacteria</taxon>
        <taxon>Pseudomonadati</taxon>
        <taxon>Pseudomonadota</taxon>
        <taxon>Gammaproteobacteria</taxon>
        <taxon>Oceanospirillales</taxon>
        <taxon>Oceanospirillaceae</taxon>
        <taxon>Parathalassolituus</taxon>
    </lineage>
</organism>
<protein>
    <recommendedName>
        <fullName evidence="3">PilZ domain-containing protein</fullName>
    </recommendedName>
</protein>
<comment type="caution">
    <text evidence="1">The sequence shown here is derived from an EMBL/GenBank/DDBJ whole genome shotgun (WGS) entry which is preliminary data.</text>
</comment>
<name>A0A9X3IT79_9GAMM</name>
<proteinExistence type="predicted"/>
<gene>
    <name evidence="1" type="ORF">OUO13_18675</name>
</gene>
<dbReference type="AlphaFoldDB" id="A0A9X3IT79"/>
<evidence type="ECO:0008006" key="3">
    <source>
        <dbReference type="Google" id="ProtNLM"/>
    </source>
</evidence>
<dbReference type="Proteomes" id="UP001150830">
    <property type="component" value="Unassembled WGS sequence"/>
</dbReference>
<reference evidence="1" key="1">
    <citation type="submission" date="2022-11" db="EMBL/GenBank/DDBJ databases">
        <title>Parathalassolutuus dongxingensis gen. nov., sp. nov., a novel member of family Oceanospirillaceae isolated from a coastal shrimp pond in Guangxi, China.</title>
        <authorList>
            <person name="Chen H."/>
        </authorList>
    </citation>
    <scope>NUCLEOTIDE SEQUENCE</scope>
    <source>
        <strain evidence="1">G-43</strain>
    </source>
</reference>